<dbReference type="RefSeq" id="WP_279251015.1">
    <property type="nucleotide sequence ID" value="NZ_SHNO01000003.1"/>
</dbReference>
<dbReference type="Proteomes" id="UP001143304">
    <property type="component" value="Unassembled WGS sequence"/>
</dbReference>
<dbReference type="PANTHER" id="PTHR42943:SF2">
    <property type="entry name" value="GLUTATHIONE S-TRANSFERASE KAPPA 1"/>
    <property type="match status" value="1"/>
</dbReference>
<evidence type="ECO:0000313" key="3">
    <source>
        <dbReference type="Proteomes" id="UP001143304"/>
    </source>
</evidence>
<proteinExistence type="predicted"/>
<dbReference type="EMBL" id="SHNO01000003">
    <property type="protein sequence ID" value="MCX2979228.1"/>
    <property type="molecule type" value="Genomic_DNA"/>
</dbReference>
<evidence type="ECO:0000259" key="1">
    <source>
        <dbReference type="Pfam" id="PF01323"/>
    </source>
</evidence>
<accession>A0ABT3TAA5</accession>
<dbReference type="InterPro" id="IPR036249">
    <property type="entry name" value="Thioredoxin-like_sf"/>
</dbReference>
<protein>
    <submittedName>
        <fullName evidence="2">2-hydroxychromene-2-carboxylate isomerase</fullName>
    </submittedName>
</protein>
<name>A0ABT3TAA5_9GAMM</name>
<dbReference type="InterPro" id="IPR001853">
    <property type="entry name" value="DSBA-like_thioredoxin_dom"/>
</dbReference>
<reference evidence="2" key="1">
    <citation type="submission" date="2019-02" db="EMBL/GenBank/DDBJ databases">
        <authorList>
            <person name="Li S.-H."/>
        </authorList>
    </citation>
    <scope>NUCLEOTIDE SEQUENCE</scope>
    <source>
        <strain evidence="2">IMCC11814</strain>
    </source>
</reference>
<dbReference type="SUPFAM" id="SSF52833">
    <property type="entry name" value="Thioredoxin-like"/>
    <property type="match status" value="2"/>
</dbReference>
<feature type="domain" description="DSBA-like thioredoxin" evidence="1">
    <location>
        <begin position="253"/>
        <end position="443"/>
    </location>
</feature>
<dbReference type="GO" id="GO:0016853">
    <property type="term" value="F:isomerase activity"/>
    <property type="evidence" value="ECO:0007669"/>
    <property type="project" value="UniProtKB-KW"/>
</dbReference>
<dbReference type="Pfam" id="PF01323">
    <property type="entry name" value="DSBA"/>
    <property type="match status" value="1"/>
</dbReference>
<gene>
    <name evidence="2" type="ORF">EYC82_17965</name>
</gene>
<evidence type="ECO:0000313" key="2">
    <source>
        <dbReference type="EMBL" id="MCX2979228.1"/>
    </source>
</evidence>
<keyword evidence="2" id="KW-0413">Isomerase</keyword>
<comment type="caution">
    <text evidence="2">The sequence shown here is derived from an EMBL/GenBank/DDBJ whole genome shotgun (WGS) entry which is preliminary data.</text>
</comment>
<organism evidence="2 3">
    <name type="scientific">Candidatus Marimicrobium litorale</name>
    <dbReference type="NCBI Taxonomy" id="2518991"/>
    <lineage>
        <taxon>Bacteria</taxon>
        <taxon>Pseudomonadati</taxon>
        <taxon>Pseudomonadota</taxon>
        <taxon>Gammaproteobacteria</taxon>
        <taxon>Cellvibrionales</taxon>
        <taxon>Halieaceae</taxon>
        <taxon>Marimicrobium</taxon>
    </lineage>
</organism>
<dbReference type="PANTHER" id="PTHR42943">
    <property type="entry name" value="GLUTATHIONE S-TRANSFERASE KAPPA"/>
    <property type="match status" value="1"/>
</dbReference>
<dbReference type="InterPro" id="IPR051924">
    <property type="entry name" value="GST_Kappa/NadH"/>
</dbReference>
<dbReference type="Gene3D" id="3.40.30.10">
    <property type="entry name" value="Glutaredoxin"/>
    <property type="match status" value="2"/>
</dbReference>
<sequence>MLEPENNPTASYLVDPSRLLRFLVSKRLSGFANAGRRAKKRVAVEKKRKAQGLPHVVEYFHQVDDPYSHLMAQVVAQFAESYDIEVVPHLIRATGGRSQPEEEKLAVWARRDCGLIAPHYGLSFPDNAGVVPEPELQQAANRALTKLGAKDFLNQVEGISTSLWSDGSIDAGQVTVEEAEAALEAGSARLAELDHYSGAMLYYAGEWYWGVDRLFHLEERLRELGVCKEPGQPYIAPRPELDVRGVDASGLQLHFFPSLNSPYTAIIYDNTIELSRACKINLHHKPVLPMVMRGVPAPPSKVAYIFFDVKRESEFLGVPFGNTVITIGEPTRQSYSLMPWAKSLGKDVELLSTLLRHAFAEGIALHRKKNIKRAVEEVGLDWTEALKHLGGEDWKPFIEKHQDEMVEGMGLWGVPSYRLCGPAGEPDLEVWGQDRLWLVAAEIRRRASL</sequence>
<keyword evidence="3" id="KW-1185">Reference proteome</keyword>